<keyword evidence="3" id="KW-1185">Reference proteome</keyword>
<dbReference type="EMBL" id="AP028909">
    <property type="protein sequence ID" value="BES88205.1"/>
    <property type="molecule type" value="Genomic_DNA"/>
</dbReference>
<name>A0ABN7A7R1_9HEMI</name>
<evidence type="ECO:0000313" key="3">
    <source>
        <dbReference type="Proteomes" id="UP001307889"/>
    </source>
</evidence>
<organism evidence="2 3">
    <name type="scientific">Nesidiocoris tenuis</name>
    <dbReference type="NCBI Taxonomy" id="355587"/>
    <lineage>
        <taxon>Eukaryota</taxon>
        <taxon>Metazoa</taxon>
        <taxon>Ecdysozoa</taxon>
        <taxon>Arthropoda</taxon>
        <taxon>Hexapoda</taxon>
        <taxon>Insecta</taxon>
        <taxon>Pterygota</taxon>
        <taxon>Neoptera</taxon>
        <taxon>Paraneoptera</taxon>
        <taxon>Hemiptera</taxon>
        <taxon>Heteroptera</taxon>
        <taxon>Panheteroptera</taxon>
        <taxon>Cimicomorpha</taxon>
        <taxon>Miridae</taxon>
        <taxon>Dicyphina</taxon>
        <taxon>Nesidiocoris</taxon>
    </lineage>
</organism>
<feature type="region of interest" description="Disordered" evidence="1">
    <location>
        <begin position="1"/>
        <end position="40"/>
    </location>
</feature>
<sequence>MGEPQIEMEPRPGVYPLPPGPDKGQIGQPPRRRRDKTCHKTTSRVYVRPLTFAHSLQPKDTIALSRSGTRGFLAVKY</sequence>
<proteinExistence type="predicted"/>
<gene>
    <name evidence="2" type="ORF">NTJ_01011</name>
</gene>
<dbReference type="Proteomes" id="UP001307889">
    <property type="component" value="Chromosome 1"/>
</dbReference>
<feature type="compositionally biased region" description="Basic residues" evidence="1">
    <location>
        <begin position="30"/>
        <end position="40"/>
    </location>
</feature>
<reference evidence="2 3" key="1">
    <citation type="submission" date="2023-09" db="EMBL/GenBank/DDBJ databases">
        <title>Nesidiocoris tenuis whole genome shotgun sequence.</title>
        <authorList>
            <person name="Shibata T."/>
            <person name="Shimoda M."/>
            <person name="Kobayashi T."/>
            <person name="Uehara T."/>
        </authorList>
    </citation>
    <scope>NUCLEOTIDE SEQUENCE [LARGE SCALE GENOMIC DNA]</scope>
    <source>
        <strain evidence="2 3">Japan</strain>
    </source>
</reference>
<evidence type="ECO:0000313" key="2">
    <source>
        <dbReference type="EMBL" id="BES88205.1"/>
    </source>
</evidence>
<evidence type="ECO:0000256" key="1">
    <source>
        <dbReference type="SAM" id="MobiDB-lite"/>
    </source>
</evidence>
<accession>A0ABN7A7R1</accession>
<protein>
    <recommendedName>
        <fullName evidence="4">SH3 domain-containing protein</fullName>
    </recommendedName>
</protein>
<evidence type="ECO:0008006" key="4">
    <source>
        <dbReference type="Google" id="ProtNLM"/>
    </source>
</evidence>